<comment type="caution">
    <text evidence="2">The sequence shown here is derived from an EMBL/GenBank/DDBJ whole genome shotgun (WGS) entry which is preliminary data.</text>
</comment>
<protein>
    <submittedName>
        <fullName evidence="2">Uncharacterized protein</fullName>
    </submittedName>
</protein>
<gene>
    <name evidence="2" type="ORF">TPA0910_33010</name>
</gene>
<dbReference type="Proteomes" id="UP001054854">
    <property type="component" value="Unassembled WGS sequence"/>
</dbReference>
<keyword evidence="3" id="KW-1185">Reference proteome</keyword>
<accession>A0ABQ3U0X6</accession>
<sequence length="84" mass="8554">MSAADALPHRTSGTAEQISGSACDASGALPWAPPHTGDVETLAQTTIEIHNSGPQGSSFITRHGSQLPCNSVESKARLELGGVS</sequence>
<evidence type="ECO:0000256" key="1">
    <source>
        <dbReference type="SAM" id="MobiDB-lite"/>
    </source>
</evidence>
<reference evidence="2" key="1">
    <citation type="submission" date="2024-05" db="EMBL/GenBank/DDBJ databases">
        <title>Whole genome shotgun sequence of Streptomyces hygroscopicus NBRC 113678.</title>
        <authorList>
            <person name="Komaki H."/>
            <person name="Tamura T."/>
        </authorList>
    </citation>
    <scope>NUCLEOTIDE SEQUENCE</scope>
    <source>
        <strain evidence="2">N11-34</strain>
    </source>
</reference>
<evidence type="ECO:0000313" key="2">
    <source>
        <dbReference type="EMBL" id="GHJ28868.1"/>
    </source>
</evidence>
<dbReference type="EMBL" id="BNEK01000003">
    <property type="protein sequence ID" value="GHJ28868.1"/>
    <property type="molecule type" value="Genomic_DNA"/>
</dbReference>
<feature type="compositionally biased region" description="Polar residues" evidence="1">
    <location>
        <begin position="11"/>
        <end position="20"/>
    </location>
</feature>
<organism evidence="2 3">
    <name type="scientific">Streptomyces hygroscopicus</name>
    <dbReference type="NCBI Taxonomy" id="1912"/>
    <lineage>
        <taxon>Bacteria</taxon>
        <taxon>Bacillati</taxon>
        <taxon>Actinomycetota</taxon>
        <taxon>Actinomycetes</taxon>
        <taxon>Kitasatosporales</taxon>
        <taxon>Streptomycetaceae</taxon>
        <taxon>Streptomyces</taxon>
        <taxon>Streptomyces violaceusniger group</taxon>
    </lineage>
</organism>
<proteinExistence type="predicted"/>
<evidence type="ECO:0000313" key="3">
    <source>
        <dbReference type="Proteomes" id="UP001054854"/>
    </source>
</evidence>
<feature type="region of interest" description="Disordered" evidence="1">
    <location>
        <begin position="1"/>
        <end position="37"/>
    </location>
</feature>
<name>A0ABQ3U0X6_STRHY</name>